<evidence type="ECO:0000313" key="1">
    <source>
        <dbReference type="EMBL" id="KAE8935477.1"/>
    </source>
</evidence>
<evidence type="ECO:0000313" key="6">
    <source>
        <dbReference type="EMBL" id="KAE9212096.1"/>
    </source>
</evidence>
<name>A0A6A3TU20_9STRA</name>
<evidence type="ECO:0000313" key="17">
    <source>
        <dbReference type="Proteomes" id="UP000486351"/>
    </source>
</evidence>
<dbReference type="EMBL" id="QXGD01000808">
    <property type="protein sequence ID" value="KAE9223870.1"/>
    <property type="molecule type" value="Genomic_DNA"/>
</dbReference>
<evidence type="ECO:0000313" key="10">
    <source>
        <dbReference type="Proteomes" id="UP000429523"/>
    </source>
</evidence>
<evidence type="ECO:0000313" key="7">
    <source>
        <dbReference type="EMBL" id="KAE9223870.1"/>
    </source>
</evidence>
<protein>
    <submittedName>
        <fullName evidence="4">Uncharacterized protein</fullName>
    </submittedName>
</protein>
<evidence type="ECO:0000313" key="3">
    <source>
        <dbReference type="EMBL" id="KAE9104905.1"/>
    </source>
</evidence>
<evidence type="ECO:0000313" key="16">
    <source>
        <dbReference type="Proteomes" id="UP000476176"/>
    </source>
</evidence>
<dbReference type="Proteomes" id="UP000441208">
    <property type="component" value="Unassembled WGS sequence"/>
</dbReference>
<evidence type="ECO:0000313" key="2">
    <source>
        <dbReference type="EMBL" id="KAE9104669.1"/>
    </source>
</evidence>
<dbReference type="Proteomes" id="UP000486351">
    <property type="component" value="Unassembled WGS sequence"/>
</dbReference>
<dbReference type="EMBL" id="QXGB01000721">
    <property type="protein sequence ID" value="KAE9206010.1"/>
    <property type="molecule type" value="Genomic_DNA"/>
</dbReference>
<proteinExistence type="predicted"/>
<dbReference type="EMBL" id="QXGE01000743">
    <property type="protein sequence ID" value="KAE9304630.1"/>
    <property type="molecule type" value="Genomic_DNA"/>
</dbReference>
<evidence type="ECO:0000313" key="8">
    <source>
        <dbReference type="EMBL" id="KAE9304630.1"/>
    </source>
</evidence>
<evidence type="ECO:0000313" key="14">
    <source>
        <dbReference type="Proteomes" id="UP000440732"/>
    </source>
</evidence>
<dbReference type="Proteomes" id="UP000429523">
    <property type="component" value="Unassembled WGS sequence"/>
</dbReference>
<dbReference type="Proteomes" id="UP000437068">
    <property type="component" value="Unassembled WGS sequence"/>
</dbReference>
<reference evidence="10 11" key="1">
    <citation type="submission" date="2018-08" db="EMBL/GenBank/DDBJ databases">
        <title>Genomic investigation of the strawberry pathogen Phytophthora fragariae indicates pathogenicity is determined by transcriptional variation in three key races.</title>
        <authorList>
            <person name="Adams T.M."/>
            <person name="Armitage A.D."/>
            <person name="Sobczyk M.K."/>
            <person name="Bates H.J."/>
            <person name="Dunwell J.M."/>
            <person name="Nellist C.F."/>
            <person name="Harrison R.J."/>
        </authorList>
    </citation>
    <scope>NUCLEOTIDE SEQUENCE [LARGE SCALE GENOMIC DNA]</scope>
    <source>
        <strain evidence="8 12">A4</strain>
        <strain evidence="7 13">BC-1</strain>
        <strain evidence="6 16">BC-23</strain>
        <strain evidence="5 11">NOV-27</strain>
        <strain evidence="4 14">NOV-5</strain>
        <strain evidence="3 15">NOV-71</strain>
        <strain evidence="9 17">NOV-77</strain>
        <strain evidence="1 10">NOV-9</strain>
        <strain evidence="2 18">ONT-3</strain>
    </source>
</reference>
<dbReference type="AlphaFoldDB" id="A0A6A3TU20"/>
<evidence type="ECO:0000313" key="12">
    <source>
        <dbReference type="Proteomes" id="UP000437068"/>
    </source>
</evidence>
<sequence>MSRNRFQAIRGSFQIHPAYESNEDEMDIGDCPHTEATADAAEVAAAVKATAAVTDQDTAAAAAAEADSVVVADGTVDATESDAARAADIASALVMTAAA</sequence>
<dbReference type="EMBL" id="QXGC01001071">
    <property type="protein sequence ID" value="KAE9212096.1"/>
    <property type="molecule type" value="Genomic_DNA"/>
</dbReference>
<evidence type="ECO:0000313" key="9">
    <source>
        <dbReference type="EMBL" id="KAE9337759.1"/>
    </source>
</evidence>
<dbReference type="Proteomes" id="UP000476176">
    <property type="component" value="Unassembled WGS sequence"/>
</dbReference>
<dbReference type="EMBL" id="QXFY01000693">
    <property type="protein sequence ID" value="KAE9337759.1"/>
    <property type="molecule type" value="Genomic_DNA"/>
</dbReference>
<dbReference type="EMBL" id="QXFX01000775">
    <property type="protein sequence ID" value="KAE9104669.1"/>
    <property type="molecule type" value="Genomic_DNA"/>
</dbReference>
<organism evidence="4 14">
    <name type="scientific">Phytophthora fragariae</name>
    <dbReference type="NCBI Taxonomy" id="53985"/>
    <lineage>
        <taxon>Eukaryota</taxon>
        <taxon>Sar</taxon>
        <taxon>Stramenopiles</taxon>
        <taxon>Oomycota</taxon>
        <taxon>Peronosporomycetes</taxon>
        <taxon>Peronosporales</taxon>
        <taxon>Peronosporaceae</taxon>
        <taxon>Phytophthora</taxon>
    </lineage>
</organism>
<dbReference type="EMBL" id="QXGF01000801">
    <property type="protein sequence ID" value="KAE8935477.1"/>
    <property type="molecule type" value="Genomic_DNA"/>
</dbReference>
<evidence type="ECO:0000313" key="15">
    <source>
        <dbReference type="Proteomes" id="UP000441208"/>
    </source>
</evidence>
<evidence type="ECO:0000313" key="18">
    <source>
        <dbReference type="Proteomes" id="UP000488956"/>
    </source>
</evidence>
<dbReference type="Proteomes" id="UP000440367">
    <property type="component" value="Unassembled WGS sequence"/>
</dbReference>
<evidence type="ECO:0000313" key="13">
    <source>
        <dbReference type="Proteomes" id="UP000440367"/>
    </source>
</evidence>
<dbReference type="Proteomes" id="UP000488956">
    <property type="component" value="Unassembled WGS sequence"/>
</dbReference>
<evidence type="ECO:0000313" key="5">
    <source>
        <dbReference type="EMBL" id="KAE9206010.1"/>
    </source>
</evidence>
<dbReference type="Proteomes" id="UP000433483">
    <property type="component" value="Unassembled WGS sequence"/>
</dbReference>
<dbReference type="EMBL" id="QXGA01000736">
    <property type="protein sequence ID" value="KAE9142040.1"/>
    <property type="molecule type" value="Genomic_DNA"/>
</dbReference>
<evidence type="ECO:0000313" key="4">
    <source>
        <dbReference type="EMBL" id="KAE9142040.1"/>
    </source>
</evidence>
<accession>A0A6A3TU20</accession>
<dbReference type="EMBL" id="QXFZ01000784">
    <property type="protein sequence ID" value="KAE9104905.1"/>
    <property type="molecule type" value="Genomic_DNA"/>
</dbReference>
<comment type="caution">
    <text evidence="4">The sequence shown here is derived from an EMBL/GenBank/DDBJ whole genome shotgun (WGS) entry which is preliminary data.</text>
</comment>
<evidence type="ECO:0000313" key="11">
    <source>
        <dbReference type="Proteomes" id="UP000433483"/>
    </source>
</evidence>
<dbReference type="Proteomes" id="UP000440732">
    <property type="component" value="Unassembled WGS sequence"/>
</dbReference>
<keyword evidence="11" id="KW-1185">Reference proteome</keyword>
<gene>
    <name evidence="8" type="ORF">PF001_g12971</name>
    <name evidence="7" type="ORF">PF002_g14850</name>
    <name evidence="6" type="ORF">PF004_g15726</name>
    <name evidence="5" type="ORF">PF005_g13175</name>
    <name evidence="4" type="ORF">PF006_g12815</name>
    <name evidence="3" type="ORF">PF007_g13884</name>
    <name evidence="9" type="ORF">PF008_g12383</name>
    <name evidence="1" type="ORF">PF009_g14584</name>
    <name evidence="2" type="ORF">PF010_g13297</name>
</gene>